<feature type="transmembrane region" description="Helical" evidence="7">
    <location>
        <begin position="397"/>
        <end position="415"/>
    </location>
</feature>
<sequence length="494" mass="55043">MPDLISMLWRRLPLMLTIVILGVLSCLYLVLSSPRVYQASAVIQVDMPAATQPGSDSSLPASRRVQLIEQRLMARTNILDVIDRLDLFADVPEMSESNRIAAVRSSTRIESISAPGVSQDSRLSLAAIVITSSAEEAALAAAIANDFADSVVNRDRENREARIEETRSFLTVEEARLGEQLAQLDQKIAEFSVANEDALPSSQDALQTEMTRLTETENVLDREIMALQRDQLELVVGGGASDLRPTPSIVQRIREAEIQLAQARRTLAPGHPEIKRLQDDLERLNLGGETVSDVVRRQTDLLSTQLRQLDGQKEKIEARRREIDLARSRAPEIAHELEELLRQQRRLQDRYSEVSRQLAQIETQQLLIDNDQAERFVLLERALPPDYPAVSNRKKTAMLGTFASVALAFSMAFLLELMNPVLRRTEQFARVTGTRPVISLTYRPSRRDLRIRRLRIAYMVLLLIAGAVAALWLLGLLPGLSTPGVAAPPTDGMG</sequence>
<evidence type="ECO:0000256" key="7">
    <source>
        <dbReference type="SAM" id="Phobius"/>
    </source>
</evidence>
<name>A0ABU2HMT3_9RHOB</name>
<comment type="caution">
    <text evidence="9">The sequence shown here is derived from an EMBL/GenBank/DDBJ whole genome shotgun (WGS) entry which is preliminary data.</text>
</comment>
<comment type="subcellular location">
    <subcellularLocation>
        <location evidence="1">Cell membrane</location>
        <topology evidence="1">Multi-pass membrane protein</topology>
    </subcellularLocation>
</comment>
<dbReference type="PANTHER" id="PTHR32309">
    <property type="entry name" value="TYROSINE-PROTEIN KINASE"/>
    <property type="match status" value="1"/>
</dbReference>
<dbReference type="EMBL" id="JAVQLW010000001">
    <property type="protein sequence ID" value="MDS9466341.1"/>
    <property type="molecule type" value="Genomic_DNA"/>
</dbReference>
<keyword evidence="10" id="KW-1185">Reference proteome</keyword>
<dbReference type="InterPro" id="IPR003856">
    <property type="entry name" value="LPS_length_determ_N"/>
</dbReference>
<dbReference type="Pfam" id="PF02706">
    <property type="entry name" value="Wzz"/>
    <property type="match status" value="1"/>
</dbReference>
<dbReference type="RefSeq" id="WP_311158536.1">
    <property type="nucleotide sequence ID" value="NZ_JAVQLW010000001.1"/>
</dbReference>
<feature type="coiled-coil region" evidence="6">
    <location>
        <begin position="309"/>
        <end position="364"/>
    </location>
</feature>
<keyword evidence="6" id="KW-0175">Coiled coil</keyword>
<proteinExistence type="predicted"/>
<evidence type="ECO:0000313" key="9">
    <source>
        <dbReference type="EMBL" id="MDS9466341.1"/>
    </source>
</evidence>
<feature type="transmembrane region" description="Helical" evidence="7">
    <location>
        <begin position="12"/>
        <end position="31"/>
    </location>
</feature>
<protein>
    <submittedName>
        <fullName evidence="9">Wzz/FepE/Etk N-terminal domain-containing protein</fullName>
    </submittedName>
</protein>
<dbReference type="InterPro" id="IPR050445">
    <property type="entry name" value="Bact_polysacc_biosynth/exp"/>
</dbReference>
<gene>
    <name evidence="9" type="ORF">RGQ15_01975</name>
</gene>
<dbReference type="Proteomes" id="UP001269144">
    <property type="component" value="Unassembled WGS sequence"/>
</dbReference>
<feature type="domain" description="Polysaccharide chain length determinant N-terminal" evidence="8">
    <location>
        <begin position="3"/>
        <end position="66"/>
    </location>
</feature>
<reference evidence="10" key="1">
    <citation type="submission" date="2023-07" db="EMBL/GenBank/DDBJ databases">
        <title>Paracoccus sp. MBLB3053 whole genome sequence.</title>
        <authorList>
            <person name="Hwang C.Y."/>
            <person name="Cho E.-S."/>
            <person name="Seo M.-J."/>
        </authorList>
    </citation>
    <scope>NUCLEOTIDE SEQUENCE [LARGE SCALE GENOMIC DNA]</scope>
    <source>
        <strain evidence="10">MBLB3053</strain>
    </source>
</reference>
<evidence type="ECO:0000259" key="8">
    <source>
        <dbReference type="Pfam" id="PF02706"/>
    </source>
</evidence>
<evidence type="ECO:0000256" key="2">
    <source>
        <dbReference type="ARBA" id="ARBA00022475"/>
    </source>
</evidence>
<evidence type="ECO:0000256" key="6">
    <source>
        <dbReference type="SAM" id="Coils"/>
    </source>
</evidence>
<evidence type="ECO:0000256" key="5">
    <source>
        <dbReference type="ARBA" id="ARBA00023136"/>
    </source>
</evidence>
<evidence type="ECO:0000313" key="10">
    <source>
        <dbReference type="Proteomes" id="UP001269144"/>
    </source>
</evidence>
<evidence type="ECO:0000256" key="3">
    <source>
        <dbReference type="ARBA" id="ARBA00022692"/>
    </source>
</evidence>
<dbReference type="PANTHER" id="PTHR32309:SF31">
    <property type="entry name" value="CAPSULAR EXOPOLYSACCHARIDE FAMILY"/>
    <property type="match status" value="1"/>
</dbReference>
<evidence type="ECO:0000256" key="1">
    <source>
        <dbReference type="ARBA" id="ARBA00004651"/>
    </source>
</evidence>
<keyword evidence="4 7" id="KW-1133">Transmembrane helix</keyword>
<evidence type="ECO:0000256" key="4">
    <source>
        <dbReference type="ARBA" id="ARBA00022989"/>
    </source>
</evidence>
<keyword evidence="2" id="KW-1003">Cell membrane</keyword>
<feature type="transmembrane region" description="Helical" evidence="7">
    <location>
        <begin position="456"/>
        <end position="475"/>
    </location>
</feature>
<keyword evidence="5 7" id="KW-0472">Membrane</keyword>
<organism evidence="9 10">
    <name type="scientific">Paracoccus aurantius</name>
    <dbReference type="NCBI Taxonomy" id="3073814"/>
    <lineage>
        <taxon>Bacteria</taxon>
        <taxon>Pseudomonadati</taxon>
        <taxon>Pseudomonadota</taxon>
        <taxon>Alphaproteobacteria</taxon>
        <taxon>Rhodobacterales</taxon>
        <taxon>Paracoccaceae</taxon>
        <taxon>Paracoccus</taxon>
    </lineage>
</organism>
<keyword evidence="3 7" id="KW-0812">Transmembrane</keyword>
<accession>A0ABU2HMT3</accession>